<organism evidence="2 3">
    <name type="scientific">Thamnocephalis sphaerospora</name>
    <dbReference type="NCBI Taxonomy" id="78915"/>
    <lineage>
        <taxon>Eukaryota</taxon>
        <taxon>Fungi</taxon>
        <taxon>Fungi incertae sedis</taxon>
        <taxon>Zoopagomycota</taxon>
        <taxon>Zoopagomycotina</taxon>
        <taxon>Zoopagomycetes</taxon>
        <taxon>Zoopagales</taxon>
        <taxon>Sigmoideomycetaceae</taxon>
        <taxon>Thamnocephalis</taxon>
    </lineage>
</organism>
<feature type="compositionally biased region" description="Low complexity" evidence="1">
    <location>
        <begin position="329"/>
        <end position="339"/>
    </location>
</feature>
<feature type="compositionally biased region" description="Basic residues" evidence="1">
    <location>
        <begin position="342"/>
        <end position="358"/>
    </location>
</feature>
<feature type="region of interest" description="Disordered" evidence="1">
    <location>
        <begin position="328"/>
        <end position="364"/>
    </location>
</feature>
<evidence type="ECO:0000313" key="3">
    <source>
        <dbReference type="Proteomes" id="UP000271241"/>
    </source>
</evidence>
<feature type="region of interest" description="Disordered" evidence="1">
    <location>
        <begin position="607"/>
        <end position="680"/>
    </location>
</feature>
<name>A0A4P9XJG0_9FUNG</name>
<dbReference type="Proteomes" id="UP000271241">
    <property type="component" value="Unassembled WGS sequence"/>
</dbReference>
<dbReference type="EMBL" id="KZ993005">
    <property type="protein sequence ID" value="RKP05892.1"/>
    <property type="molecule type" value="Genomic_DNA"/>
</dbReference>
<evidence type="ECO:0000256" key="1">
    <source>
        <dbReference type="SAM" id="MobiDB-lite"/>
    </source>
</evidence>
<feature type="compositionally biased region" description="Pro residues" evidence="1">
    <location>
        <begin position="39"/>
        <end position="61"/>
    </location>
</feature>
<feature type="region of interest" description="Disordered" evidence="1">
    <location>
        <begin position="695"/>
        <end position="729"/>
    </location>
</feature>
<feature type="compositionally biased region" description="Basic residues" evidence="1">
    <location>
        <begin position="708"/>
        <end position="717"/>
    </location>
</feature>
<evidence type="ECO:0000313" key="2">
    <source>
        <dbReference type="EMBL" id="RKP05892.1"/>
    </source>
</evidence>
<protein>
    <submittedName>
        <fullName evidence="2">Uncharacterized protein</fullName>
    </submittedName>
</protein>
<sequence>MRRPVHLNVLQESLAHQQQQIDNSLGATFFASTTSIAPPASPTPPPRPSTPAPPLDPPPSRPVNQDRTMPRTSCWQVLSQISRWTPLPVRPKRTVPKRTSYTHREARCSVLRPRRGQVNVINITYNQSTAHVIADLCSAAFLTSIAPIQTCYQADRRSIATLSSPTATVSATYDAEICPAKCRAVASAVRALPASLPGVNLPGQQAPCGTFPQKQSGRLCLSPVLQMERAISLQSIQSLQGSQSSPYKWHAIGAYPQSAQEVNSLDLSMISVTSIASSDLEPASGTLPRLESILGSSSDAKSNELTLSLSPSDSKSFHQTDGALAFTPIVETPPSSSSSARERRRTSTTQRRSRRQSRRVSISAHQRNMQYVHRWLAHAENALQTRDTTERPPSGATYRSQLARHSATSESGRFSVVSLQPIEENDQETSNEQVDLSLCSLWRRSRTALANALERRADSMYLPIQPIARFSTNFTAIDEADEDTTASEDVQHKTGDMASRRPQKLDLALTLAPEPPPEAELPTPHRARSPLPARSSSSRRWGICVPSLLSAGDELPAKTPLVDSFFHRMSVRSDAAMALASDPQVIECLPWLAFSYASSTSRSARESVASSTPSSMPSLPAGGYDAQDDRVHAATRRSSSDHRSCPSLIDSSDELDEDDWSSPRTSPGLASPPSTPPEIRTGLDAISHTLLTVPTMADSARERSAPSKPKKLVRRKPSNQAGPKENDLRAHRRLGLLGEASYLL</sequence>
<dbReference type="AlphaFoldDB" id="A0A4P9XJG0"/>
<accession>A0A4P9XJG0</accession>
<reference evidence="3" key="1">
    <citation type="journal article" date="2018" name="Nat. Microbiol.">
        <title>Leveraging single-cell genomics to expand the fungal tree of life.</title>
        <authorList>
            <person name="Ahrendt S.R."/>
            <person name="Quandt C.A."/>
            <person name="Ciobanu D."/>
            <person name="Clum A."/>
            <person name="Salamov A."/>
            <person name="Andreopoulos B."/>
            <person name="Cheng J.F."/>
            <person name="Woyke T."/>
            <person name="Pelin A."/>
            <person name="Henrissat B."/>
            <person name="Reynolds N.K."/>
            <person name="Benny G.L."/>
            <person name="Smith M.E."/>
            <person name="James T.Y."/>
            <person name="Grigoriev I.V."/>
        </authorList>
    </citation>
    <scope>NUCLEOTIDE SEQUENCE [LARGE SCALE GENOMIC DNA]</scope>
    <source>
        <strain evidence="3">RSA 1356</strain>
    </source>
</reference>
<feature type="compositionally biased region" description="Low complexity" evidence="1">
    <location>
        <begin position="607"/>
        <end position="620"/>
    </location>
</feature>
<keyword evidence="3" id="KW-1185">Reference proteome</keyword>
<feature type="region of interest" description="Disordered" evidence="1">
    <location>
        <begin position="513"/>
        <end position="538"/>
    </location>
</feature>
<feature type="compositionally biased region" description="Basic and acidic residues" evidence="1">
    <location>
        <begin position="627"/>
        <end position="644"/>
    </location>
</feature>
<gene>
    <name evidence="2" type="ORF">THASP1DRAFT_32277</name>
</gene>
<feature type="compositionally biased region" description="Low complexity" evidence="1">
    <location>
        <begin position="520"/>
        <end position="538"/>
    </location>
</feature>
<feature type="compositionally biased region" description="Acidic residues" evidence="1">
    <location>
        <begin position="651"/>
        <end position="660"/>
    </location>
</feature>
<proteinExistence type="predicted"/>
<feature type="region of interest" description="Disordered" evidence="1">
    <location>
        <begin position="34"/>
        <end position="71"/>
    </location>
</feature>
<feature type="region of interest" description="Disordered" evidence="1">
    <location>
        <begin position="382"/>
        <end position="413"/>
    </location>
</feature>